<name>A0A2R4AM84_9CAUD</name>
<dbReference type="EMBL" id="MG676225">
    <property type="protein sequence ID" value="AVR76173.1"/>
    <property type="molecule type" value="Genomic_DNA"/>
</dbReference>
<organism evidence="1 2">
    <name type="scientific">Aeromonas phage AhSzw-1</name>
    <dbReference type="NCBI Taxonomy" id="2138299"/>
    <lineage>
        <taxon>Viruses</taxon>
        <taxon>Duplodnaviria</taxon>
        <taxon>Heunggongvirae</taxon>
        <taxon>Uroviricota</taxon>
        <taxon>Caudoviricetes</taxon>
        <taxon>Demerecviridae</taxon>
        <taxon>Shenzhenvirus</taxon>
        <taxon>Shenzhenvirus AhSzw1</taxon>
    </lineage>
</organism>
<keyword evidence="2" id="KW-1185">Reference proteome</keyword>
<evidence type="ECO:0000313" key="2">
    <source>
        <dbReference type="Proteomes" id="UP000244342"/>
    </source>
</evidence>
<keyword evidence="1" id="KW-0032">Aminotransferase</keyword>
<dbReference type="Proteomes" id="UP000244342">
    <property type="component" value="Segment"/>
</dbReference>
<gene>
    <name evidence="1" type="ORF">AhSzw1_137</name>
</gene>
<evidence type="ECO:0000313" key="1">
    <source>
        <dbReference type="EMBL" id="AVR76173.1"/>
    </source>
</evidence>
<proteinExistence type="predicted"/>
<keyword evidence="1" id="KW-0808">Transferase</keyword>
<protein>
    <submittedName>
        <fullName evidence="1">Pyridoxal phosphate-dependent aminotransferase</fullName>
    </submittedName>
</protein>
<sequence>MKTKAVIAAHLQAGQRVFIDSRFYLIDKVARNGHYIDLEVQGAFYPVCLPINQTVKVRQ</sequence>
<accession>A0A2R4AM84</accession>
<reference evidence="2" key="1">
    <citation type="submission" date="2017-12" db="EMBL/GenBank/DDBJ databases">
        <title>Genomic characterization of T5-related Aeromonas hydrophila phages AhSzq-1 and AhSzw-1 and proposal to be two new species.</title>
        <authorList>
            <person name="Yuan S."/>
            <person name="Chen L."/>
            <person name="Ma Y."/>
        </authorList>
    </citation>
    <scope>NUCLEOTIDE SEQUENCE [LARGE SCALE GENOMIC DNA]</scope>
</reference>
<dbReference type="GO" id="GO:0008483">
    <property type="term" value="F:transaminase activity"/>
    <property type="evidence" value="ECO:0007669"/>
    <property type="project" value="UniProtKB-KW"/>
</dbReference>